<reference evidence="1" key="1">
    <citation type="submission" date="2019-08" db="EMBL/GenBank/DDBJ databases">
        <authorList>
            <person name="Kucharzyk K."/>
            <person name="Murdoch R.W."/>
            <person name="Higgins S."/>
            <person name="Loffler F."/>
        </authorList>
    </citation>
    <scope>NUCLEOTIDE SEQUENCE</scope>
</reference>
<accession>A0A645FD15</accession>
<dbReference type="AlphaFoldDB" id="A0A645FD15"/>
<name>A0A645FD15_9ZZZZ</name>
<protein>
    <submittedName>
        <fullName evidence="1">Uncharacterized protein</fullName>
    </submittedName>
</protein>
<sequence>MLITIPEATPEFLKLFDPEMSVAKREITGATGFKAVRSQLDFWRKRLSSEPQAR</sequence>
<proteinExistence type="predicted"/>
<evidence type="ECO:0000313" key="1">
    <source>
        <dbReference type="EMBL" id="MPN12288.1"/>
    </source>
</evidence>
<organism evidence="1">
    <name type="scientific">bioreactor metagenome</name>
    <dbReference type="NCBI Taxonomy" id="1076179"/>
    <lineage>
        <taxon>unclassified sequences</taxon>
        <taxon>metagenomes</taxon>
        <taxon>ecological metagenomes</taxon>
    </lineage>
</organism>
<comment type="caution">
    <text evidence="1">The sequence shown here is derived from an EMBL/GenBank/DDBJ whole genome shotgun (WGS) entry which is preliminary data.</text>
</comment>
<dbReference type="EMBL" id="VSSQ01058615">
    <property type="protein sequence ID" value="MPN12288.1"/>
    <property type="molecule type" value="Genomic_DNA"/>
</dbReference>
<gene>
    <name evidence="1" type="ORF">SDC9_159604</name>
</gene>